<evidence type="ECO:0000313" key="1">
    <source>
        <dbReference type="EMBL" id="EES52019.1"/>
    </source>
</evidence>
<keyword evidence="2" id="KW-1185">Reference proteome</keyword>
<name>C6HZJ7_9BACT</name>
<sequence>MRSRAVPSLFWGAIILLLLLAAPAREVALADEGATMPVPSSPGLPKVTGTAGGSSTQRWSVAPTYSFYMLPGGGLSRYLDQGMGVGGELSYRLGDLPPEGHPESLLSHFRLLGDISYFQMTPGPNLAPPSTGGFFNSSSPTSIPPIPGSASVTGFVLRAGIAYDIFGMIPDSLGIHRILVPYVRLDVGGADFAVSNVPKISGHPYGEVLDVGAGLSLSIPGYPLGVFGEADPTLFDFSNNVMTILPLVAGIMVRF</sequence>
<accession>C6HZJ7</accession>
<evidence type="ECO:0008006" key="3">
    <source>
        <dbReference type="Google" id="ProtNLM"/>
    </source>
</evidence>
<dbReference type="AlphaFoldDB" id="C6HZJ7"/>
<dbReference type="Proteomes" id="UP000009374">
    <property type="component" value="Unassembled WGS sequence"/>
</dbReference>
<evidence type="ECO:0000313" key="2">
    <source>
        <dbReference type="Proteomes" id="UP000009374"/>
    </source>
</evidence>
<reference evidence="1 2" key="1">
    <citation type="journal article" date="2009" name="Appl. Environ. Microbiol.">
        <title>Community genomic and proteomic analyses of chemoautotrophic iron-oxidizing "Leptospirillum rubarum" (Group II) and "Leptospirillum ferrodiazotrophum" (Group III) bacteria in acid mine drainage biofilms.</title>
        <authorList>
            <person name="Goltsman D.S."/>
            <person name="Denef V.J."/>
            <person name="Singer S.W."/>
            <person name="VerBerkmoes N.C."/>
            <person name="Lefsrud M."/>
            <person name="Mueller R.S."/>
            <person name="Dick G.J."/>
            <person name="Sun C.L."/>
            <person name="Wheeler K.E."/>
            <person name="Zemla A."/>
            <person name="Baker B.J."/>
            <person name="Hauser L."/>
            <person name="Land M."/>
            <person name="Shah M.B."/>
            <person name="Thelen M.P."/>
            <person name="Hettich R.L."/>
            <person name="Banfield J.F."/>
        </authorList>
    </citation>
    <scope>NUCLEOTIDE SEQUENCE [LARGE SCALE GENOMIC DNA]</scope>
</reference>
<protein>
    <recommendedName>
        <fullName evidence="3">Outer membrane protein beta-barrel domain-containing protein</fullName>
    </recommendedName>
</protein>
<proteinExistence type="predicted"/>
<gene>
    <name evidence="1" type="ORF">UBAL3_95320056</name>
</gene>
<dbReference type="EMBL" id="GG693882">
    <property type="protein sequence ID" value="EES52019.1"/>
    <property type="molecule type" value="Genomic_DNA"/>
</dbReference>
<organism evidence="1 2">
    <name type="scientific">Leptospirillum ferrodiazotrophum</name>
    <dbReference type="NCBI Taxonomy" id="412449"/>
    <lineage>
        <taxon>Bacteria</taxon>
        <taxon>Pseudomonadati</taxon>
        <taxon>Nitrospirota</taxon>
        <taxon>Nitrospiria</taxon>
        <taxon>Nitrospirales</taxon>
        <taxon>Nitrospiraceae</taxon>
        <taxon>Leptospirillum</taxon>
    </lineage>
</organism>